<dbReference type="SUPFAM" id="SSF54909">
    <property type="entry name" value="Dimeric alpha+beta barrel"/>
    <property type="match status" value="1"/>
</dbReference>
<organism evidence="2 3">
    <name type="scientific">Purpureocillium lilacinum</name>
    <name type="common">Paecilomyces lilacinus</name>
    <dbReference type="NCBI Taxonomy" id="33203"/>
    <lineage>
        <taxon>Eukaryota</taxon>
        <taxon>Fungi</taxon>
        <taxon>Dikarya</taxon>
        <taxon>Ascomycota</taxon>
        <taxon>Pezizomycotina</taxon>
        <taxon>Sordariomycetes</taxon>
        <taxon>Hypocreomycetidae</taxon>
        <taxon>Hypocreales</taxon>
        <taxon>Ophiocordycipitaceae</taxon>
        <taxon>Purpureocillium</taxon>
    </lineage>
</organism>
<dbReference type="EMBL" id="LCWV01000012">
    <property type="protein sequence ID" value="PWI69350.1"/>
    <property type="molecule type" value="Genomic_DNA"/>
</dbReference>
<evidence type="ECO:0000313" key="3">
    <source>
        <dbReference type="Proteomes" id="UP000245956"/>
    </source>
</evidence>
<dbReference type="InterPro" id="IPR005545">
    <property type="entry name" value="YCII"/>
</dbReference>
<evidence type="ECO:0000259" key="1">
    <source>
        <dbReference type="Pfam" id="PF03795"/>
    </source>
</evidence>
<protein>
    <recommendedName>
        <fullName evidence="1">YCII-related domain-containing protein</fullName>
    </recommendedName>
</protein>
<dbReference type="Pfam" id="PF03795">
    <property type="entry name" value="YCII"/>
    <property type="match status" value="1"/>
</dbReference>
<dbReference type="AlphaFoldDB" id="A0A2U3E4B4"/>
<reference evidence="2 3" key="1">
    <citation type="journal article" date="2016" name="Front. Microbiol.">
        <title>Genome and transcriptome sequences reveal the specific parasitism of the nematophagous Purpureocillium lilacinum 36-1.</title>
        <authorList>
            <person name="Xie J."/>
            <person name="Li S."/>
            <person name="Mo C."/>
            <person name="Xiao X."/>
            <person name="Peng D."/>
            <person name="Wang G."/>
            <person name="Xiao Y."/>
        </authorList>
    </citation>
    <scope>NUCLEOTIDE SEQUENCE [LARGE SCALE GENOMIC DNA]</scope>
    <source>
        <strain evidence="2 3">36-1</strain>
    </source>
</reference>
<dbReference type="InterPro" id="IPR051807">
    <property type="entry name" value="Sec-metab_biosynth-assoc"/>
</dbReference>
<name>A0A2U3E4B4_PURLI</name>
<sequence length="143" mass="15555">MLSRSVPVGASLRSTRRAFRVGSSRTMANRRALTTGHKEFLCIIPDKPNVSDLRKSVKRAHYEGIKPLISSGRLVAGGAMVESHPAKDELPAFKGSAVVYTGESIEEVRAIIHSDIYAKSGVWDLEKAQIIPYIPAVRAPLSS</sequence>
<dbReference type="PANTHER" id="PTHR33606:SF3">
    <property type="entry name" value="PROTEIN YCII"/>
    <property type="match status" value="1"/>
</dbReference>
<gene>
    <name evidence="2" type="ORF">PCL_00997</name>
</gene>
<dbReference type="PANTHER" id="PTHR33606">
    <property type="entry name" value="PROTEIN YCII"/>
    <property type="match status" value="1"/>
</dbReference>
<dbReference type="Proteomes" id="UP000245956">
    <property type="component" value="Unassembled WGS sequence"/>
</dbReference>
<comment type="caution">
    <text evidence="2">The sequence shown here is derived from an EMBL/GenBank/DDBJ whole genome shotgun (WGS) entry which is preliminary data.</text>
</comment>
<dbReference type="InterPro" id="IPR011008">
    <property type="entry name" value="Dimeric_a/b-barrel"/>
</dbReference>
<proteinExistence type="predicted"/>
<evidence type="ECO:0000313" key="2">
    <source>
        <dbReference type="EMBL" id="PWI69350.1"/>
    </source>
</evidence>
<dbReference type="Gene3D" id="3.30.70.1060">
    <property type="entry name" value="Dimeric alpha+beta barrel"/>
    <property type="match status" value="1"/>
</dbReference>
<feature type="domain" description="YCII-related" evidence="1">
    <location>
        <begin position="40"/>
        <end position="123"/>
    </location>
</feature>
<accession>A0A2U3E4B4</accession>